<evidence type="ECO:0000256" key="8">
    <source>
        <dbReference type="RuleBase" id="RU363041"/>
    </source>
</evidence>
<keyword evidence="3" id="KW-0813">Transport</keyword>
<comment type="caution">
    <text evidence="9">The sequence shown here is derived from an EMBL/GenBank/DDBJ whole genome shotgun (WGS) entry which is preliminary data.</text>
</comment>
<evidence type="ECO:0000256" key="5">
    <source>
        <dbReference type="ARBA" id="ARBA00022692"/>
    </source>
</evidence>
<comment type="similarity">
    <text evidence="2 8">Belongs to the 4-toluene sulfonate uptake permease (TSUP) (TC 2.A.102) family.</text>
</comment>
<protein>
    <recommendedName>
        <fullName evidence="8">Probable membrane transporter protein</fullName>
    </recommendedName>
</protein>
<evidence type="ECO:0000256" key="3">
    <source>
        <dbReference type="ARBA" id="ARBA00022448"/>
    </source>
</evidence>
<evidence type="ECO:0000313" key="10">
    <source>
        <dbReference type="Proteomes" id="UP000095463"/>
    </source>
</evidence>
<dbReference type="InterPro" id="IPR002781">
    <property type="entry name" value="TM_pro_TauE-like"/>
</dbReference>
<comment type="subcellular location">
    <subcellularLocation>
        <location evidence="1 8">Cell membrane</location>
        <topology evidence="1 8">Multi-pass membrane protein</topology>
    </subcellularLocation>
</comment>
<feature type="transmembrane region" description="Helical" evidence="8">
    <location>
        <begin position="157"/>
        <end position="176"/>
    </location>
</feature>
<dbReference type="PANTHER" id="PTHR30269:SF0">
    <property type="entry name" value="MEMBRANE TRANSPORTER PROTEIN YFCA-RELATED"/>
    <property type="match status" value="1"/>
</dbReference>
<evidence type="ECO:0000256" key="6">
    <source>
        <dbReference type="ARBA" id="ARBA00022989"/>
    </source>
</evidence>
<keyword evidence="7 8" id="KW-0472">Membrane</keyword>
<dbReference type="Pfam" id="PF01925">
    <property type="entry name" value="TauE"/>
    <property type="match status" value="1"/>
</dbReference>
<proteinExistence type="inferred from homology"/>
<dbReference type="GO" id="GO:0005886">
    <property type="term" value="C:plasma membrane"/>
    <property type="evidence" value="ECO:0007669"/>
    <property type="project" value="UniProtKB-SubCell"/>
</dbReference>
<keyword evidence="4 8" id="KW-1003">Cell membrane</keyword>
<feature type="transmembrane region" description="Helical" evidence="8">
    <location>
        <begin position="188"/>
        <end position="218"/>
    </location>
</feature>
<feature type="transmembrane region" description="Helical" evidence="8">
    <location>
        <begin position="100"/>
        <end position="120"/>
    </location>
</feature>
<dbReference type="PANTHER" id="PTHR30269">
    <property type="entry name" value="TRANSMEMBRANE PROTEIN YFCA"/>
    <property type="match status" value="1"/>
</dbReference>
<gene>
    <name evidence="9" type="ORF">VW23_012815</name>
</gene>
<dbReference type="AlphaFoldDB" id="A0A1E5XU78"/>
<keyword evidence="5 8" id="KW-0812">Transmembrane</keyword>
<name>A0A1E5XU78_9HYPH</name>
<sequence length="250" mass="25655">MSFDLTILVALGFVGLLAGFVDAIAGGGGLIAIPALLAVGIPPVTAFGTNKLQSVVGTVIAAFTYWRKGFVSLRLLAIAIPLTFGGSFLGALAVKSIDTTVLQYAVPVALIAVALYFAFAPRLTDEDSHARLGVATFLPLMGFAVGFYDGILGPGTGSFMTLGFVTLFGFGVTRAAGHTKVLNLTSNLGALALFIPSGNVVWLVAGVMIVGQIIGGYLGALTGIRFGAKLIRPLVVVVSIALAVKLLVFP</sequence>
<dbReference type="OrthoDB" id="554695at2"/>
<reference evidence="9 10" key="1">
    <citation type="journal article" date="2015" name="Genome Announc.">
        <title>Genome Assemblies of Three Soil-Associated Devosia species: D. insulae, D. limi, and D. soli.</title>
        <authorList>
            <person name="Hassan Y.I."/>
            <person name="Lepp D."/>
            <person name="Zhou T."/>
        </authorList>
    </citation>
    <scope>NUCLEOTIDE SEQUENCE [LARGE SCALE GENOMIC DNA]</scope>
    <source>
        <strain evidence="9 10">DS-56</strain>
    </source>
</reference>
<dbReference type="EMBL" id="LAJE02000086">
    <property type="protein sequence ID" value="OEO32158.1"/>
    <property type="molecule type" value="Genomic_DNA"/>
</dbReference>
<evidence type="ECO:0000256" key="1">
    <source>
        <dbReference type="ARBA" id="ARBA00004651"/>
    </source>
</evidence>
<evidence type="ECO:0000256" key="7">
    <source>
        <dbReference type="ARBA" id="ARBA00023136"/>
    </source>
</evidence>
<evidence type="ECO:0000256" key="2">
    <source>
        <dbReference type="ARBA" id="ARBA00009142"/>
    </source>
</evidence>
<feature type="transmembrane region" description="Helical" evidence="8">
    <location>
        <begin position="73"/>
        <end position="94"/>
    </location>
</feature>
<organism evidence="9 10">
    <name type="scientific">Devosia insulae DS-56</name>
    <dbReference type="NCBI Taxonomy" id="1116389"/>
    <lineage>
        <taxon>Bacteria</taxon>
        <taxon>Pseudomonadati</taxon>
        <taxon>Pseudomonadota</taxon>
        <taxon>Alphaproteobacteria</taxon>
        <taxon>Hyphomicrobiales</taxon>
        <taxon>Devosiaceae</taxon>
        <taxon>Devosia</taxon>
    </lineage>
</organism>
<evidence type="ECO:0000313" key="9">
    <source>
        <dbReference type="EMBL" id="OEO32158.1"/>
    </source>
</evidence>
<dbReference type="RefSeq" id="WP_069908655.1">
    <property type="nucleotide sequence ID" value="NZ_LAJE02000086.1"/>
</dbReference>
<dbReference type="Proteomes" id="UP000095463">
    <property type="component" value="Unassembled WGS sequence"/>
</dbReference>
<evidence type="ECO:0000256" key="4">
    <source>
        <dbReference type="ARBA" id="ARBA00022475"/>
    </source>
</evidence>
<accession>A0A1E5XU78</accession>
<feature type="transmembrane region" description="Helical" evidence="8">
    <location>
        <begin position="230"/>
        <end position="249"/>
    </location>
</feature>
<dbReference type="InterPro" id="IPR052017">
    <property type="entry name" value="TSUP"/>
</dbReference>
<keyword evidence="10" id="KW-1185">Reference proteome</keyword>
<keyword evidence="6 8" id="KW-1133">Transmembrane helix</keyword>